<dbReference type="EMBL" id="VSSQ01006066">
    <property type="protein sequence ID" value="MPM31415.1"/>
    <property type="molecule type" value="Genomic_DNA"/>
</dbReference>
<reference evidence="2" key="1">
    <citation type="submission" date="2019-08" db="EMBL/GenBank/DDBJ databases">
        <authorList>
            <person name="Kucharzyk K."/>
            <person name="Murdoch R.W."/>
            <person name="Higgins S."/>
            <person name="Loffler F."/>
        </authorList>
    </citation>
    <scope>NUCLEOTIDE SEQUENCE</scope>
</reference>
<dbReference type="AlphaFoldDB" id="A0A644YS52"/>
<dbReference type="GO" id="GO:0031419">
    <property type="term" value="F:cobalamin binding"/>
    <property type="evidence" value="ECO:0007669"/>
    <property type="project" value="InterPro"/>
</dbReference>
<keyword evidence="2" id="KW-0413">Isomerase</keyword>
<feature type="domain" description="D-Lysine 5,6-aminomutase alpha subunit" evidence="1">
    <location>
        <begin position="6"/>
        <end position="513"/>
    </location>
</feature>
<dbReference type="Pfam" id="PF09043">
    <property type="entry name" value="Lys-AminoMut_A"/>
    <property type="match status" value="1"/>
</dbReference>
<protein>
    <submittedName>
        <fullName evidence="2">Lysine 5,6-aminomutase alpha subunit</fullName>
        <ecNumber evidence="2">5.4.3.3</ecNumber>
    </submittedName>
</protein>
<dbReference type="InterPro" id="IPR037086">
    <property type="entry name" value="Lys-AminoMut_asu_sf"/>
</dbReference>
<dbReference type="Gene3D" id="3.20.20.440">
    <property type="entry name" value="D-Lysine 5,6-aminomutase alpha subunit"/>
    <property type="match status" value="1"/>
</dbReference>
<sequence>MVRSKLGIDFKKVKYAREIAGSIAADVHSFADNYTTVAVERTLCRLVGIDDIDDAGVPYPNVLVDDLKRKNVLEQGVLFFLANAVIETELPPQQIAERVASESLDITAFPFRSKEEIARALQPFVDTSIRQIAERRKKRECYLETIGEGSRPYLYVIVATGNIYEDVVQAEAAARQGADIIAVIRTTGQSLLDYVPYGATTEGFGGTYATQENFRIMRRALDNVGEEIGRYIRLCNYCSGLCMPEIAAMGALEGLDVMLNDALYGILFRDINMQRTIVDQFMSRVINGFAGVIINTGEDNYLTTADAVEEAHTVLASDLINEQLALLAGLPEEQMGLGHAFEMDPDLENGFLFELAQAQLTREIFPKAPLKYMPPTKFMTGNIFKGHLQDALFNMIGVWTSQGIQLLGMPTEAVHTPFMSDRYLSIENARYIFNNMRNLGDEVEFKAGGIIQKRAREVLDNTIALLEELQEGGLFNALEKGIFGNIKRAKNGGKGLDGVSVKGTQYYNPFIDLMNPKPDKL</sequence>
<dbReference type="InterPro" id="IPR016176">
    <property type="entry name" value="Cbl-dep_enz_cat"/>
</dbReference>
<evidence type="ECO:0000259" key="1">
    <source>
        <dbReference type="Pfam" id="PF09043"/>
    </source>
</evidence>
<comment type="caution">
    <text evidence="2">The sequence shown here is derived from an EMBL/GenBank/DDBJ whole genome shotgun (WGS) entry which is preliminary data.</text>
</comment>
<proteinExistence type="predicted"/>
<accession>A0A644YS52</accession>
<dbReference type="EC" id="5.4.3.3" evidence="2"/>
<dbReference type="GO" id="GO:0047826">
    <property type="term" value="F:D-lysine 5,6-aminomutase activity"/>
    <property type="evidence" value="ECO:0007669"/>
    <property type="project" value="UniProtKB-EC"/>
</dbReference>
<organism evidence="2">
    <name type="scientific">bioreactor metagenome</name>
    <dbReference type="NCBI Taxonomy" id="1076179"/>
    <lineage>
        <taxon>unclassified sequences</taxon>
        <taxon>metagenomes</taxon>
        <taxon>ecological metagenomes</taxon>
    </lineage>
</organism>
<dbReference type="SUPFAM" id="SSF51703">
    <property type="entry name" value="Cobalamin (vitamin B12)-dependent enzymes"/>
    <property type="match status" value="1"/>
</dbReference>
<gene>
    <name evidence="2" type="ORF">SDC9_77970</name>
</gene>
<evidence type="ECO:0000313" key="2">
    <source>
        <dbReference type="EMBL" id="MPM31415.1"/>
    </source>
</evidence>
<dbReference type="InterPro" id="IPR015130">
    <property type="entry name" value="Lys-AminoMut_A"/>
</dbReference>
<name>A0A644YS52_9ZZZZ</name>